<name>A0A1H6DQV4_9ACTN</name>
<dbReference type="Pfam" id="PF09947">
    <property type="entry name" value="DUF2180"/>
    <property type="match status" value="1"/>
</dbReference>
<gene>
    <name evidence="1" type="ORF">SAMN05216223_11832</name>
</gene>
<dbReference type="RefSeq" id="WP_103889315.1">
    <property type="nucleotide sequence ID" value="NZ_FNVU01000018.1"/>
</dbReference>
<protein>
    <recommendedName>
        <fullName evidence="3">DUF2180 family protein</fullName>
    </recommendedName>
</protein>
<proteinExistence type="predicted"/>
<organism evidence="1 2">
    <name type="scientific">Actinacidiphila yanglinensis</name>
    <dbReference type="NCBI Taxonomy" id="310779"/>
    <lineage>
        <taxon>Bacteria</taxon>
        <taxon>Bacillati</taxon>
        <taxon>Actinomycetota</taxon>
        <taxon>Actinomycetes</taxon>
        <taxon>Kitasatosporales</taxon>
        <taxon>Streptomycetaceae</taxon>
        <taxon>Actinacidiphila</taxon>
    </lineage>
</organism>
<dbReference type="OrthoDB" id="4244404at2"/>
<reference evidence="1 2" key="1">
    <citation type="submission" date="2016-10" db="EMBL/GenBank/DDBJ databases">
        <authorList>
            <person name="de Groot N.N."/>
        </authorList>
    </citation>
    <scope>NUCLEOTIDE SEQUENCE [LARGE SCALE GENOMIC DNA]</scope>
    <source>
        <strain evidence="1 2">CGMCC 4.2023</strain>
    </source>
</reference>
<keyword evidence="2" id="KW-1185">Reference proteome</keyword>
<sequence length="68" mass="6877">MNCFDCDATGRNTPAIAVCATCGAGACTDHAETSPQLLRHPNGLGTTTLPNAARRIQCVTCAGAGRTA</sequence>
<dbReference type="Proteomes" id="UP000236754">
    <property type="component" value="Unassembled WGS sequence"/>
</dbReference>
<evidence type="ECO:0000313" key="2">
    <source>
        <dbReference type="Proteomes" id="UP000236754"/>
    </source>
</evidence>
<dbReference type="InterPro" id="IPR017211">
    <property type="entry name" value="UCP037465_Znf"/>
</dbReference>
<accession>A0A1H6DQV4</accession>
<dbReference type="EMBL" id="FNVU01000018">
    <property type="protein sequence ID" value="SEG87066.1"/>
    <property type="molecule type" value="Genomic_DNA"/>
</dbReference>
<evidence type="ECO:0000313" key="1">
    <source>
        <dbReference type="EMBL" id="SEG87066.1"/>
    </source>
</evidence>
<dbReference type="AlphaFoldDB" id="A0A1H6DQV4"/>
<evidence type="ECO:0008006" key="3">
    <source>
        <dbReference type="Google" id="ProtNLM"/>
    </source>
</evidence>